<comment type="caution">
    <text evidence="2">The sequence shown here is derived from an EMBL/GenBank/DDBJ whole genome shotgun (WGS) entry which is preliminary data.</text>
</comment>
<protein>
    <recommendedName>
        <fullName evidence="1">Polymerase nucleotidyl transferase domain-containing protein</fullName>
    </recommendedName>
</protein>
<accession>X1GG18</accession>
<dbReference type="InterPro" id="IPR002934">
    <property type="entry name" value="Polymerase_NTP_transf_dom"/>
</dbReference>
<evidence type="ECO:0000313" key="2">
    <source>
        <dbReference type="EMBL" id="GAH40529.1"/>
    </source>
</evidence>
<dbReference type="CDD" id="cd05403">
    <property type="entry name" value="NT_KNTase_like"/>
    <property type="match status" value="1"/>
</dbReference>
<gene>
    <name evidence="2" type="ORF">S03H2_13894</name>
</gene>
<dbReference type="GO" id="GO:0016779">
    <property type="term" value="F:nucleotidyltransferase activity"/>
    <property type="evidence" value="ECO:0007669"/>
    <property type="project" value="InterPro"/>
</dbReference>
<dbReference type="Pfam" id="PF01909">
    <property type="entry name" value="NTP_transf_2"/>
    <property type="match status" value="1"/>
</dbReference>
<dbReference type="AlphaFoldDB" id="X1GG18"/>
<dbReference type="PANTHER" id="PTHR33933">
    <property type="entry name" value="NUCLEOTIDYLTRANSFERASE"/>
    <property type="match status" value="1"/>
</dbReference>
<reference evidence="2" key="1">
    <citation type="journal article" date="2014" name="Front. Microbiol.">
        <title>High frequency of phylogenetically diverse reductive dehalogenase-homologous genes in deep subseafloor sedimentary metagenomes.</title>
        <authorList>
            <person name="Kawai M."/>
            <person name="Futagami T."/>
            <person name="Toyoda A."/>
            <person name="Takaki Y."/>
            <person name="Nishi S."/>
            <person name="Hori S."/>
            <person name="Arai W."/>
            <person name="Tsubouchi T."/>
            <person name="Morono Y."/>
            <person name="Uchiyama I."/>
            <person name="Ito T."/>
            <person name="Fujiyama A."/>
            <person name="Inagaki F."/>
            <person name="Takami H."/>
        </authorList>
    </citation>
    <scope>NUCLEOTIDE SEQUENCE</scope>
    <source>
        <strain evidence="2">Expedition CK06-06</strain>
    </source>
</reference>
<feature type="domain" description="Polymerase nucleotidyl transferase" evidence="1">
    <location>
        <begin position="14"/>
        <end position="56"/>
    </location>
</feature>
<dbReference type="InterPro" id="IPR043519">
    <property type="entry name" value="NT_sf"/>
</dbReference>
<dbReference type="SUPFAM" id="SSF81301">
    <property type="entry name" value="Nucleotidyltransferase"/>
    <property type="match status" value="1"/>
</dbReference>
<dbReference type="EMBL" id="BARU01007046">
    <property type="protein sequence ID" value="GAH40529.1"/>
    <property type="molecule type" value="Genomic_DNA"/>
</dbReference>
<evidence type="ECO:0000259" key="1">
    <source>
        <dbReference type="Pfam" id="PF01909"/>
    </source>
</evidence>
<dbReference type="Gene3D" id="3.30.460.10">
    <property type="entry name" value="Beta Polymerase, domain 2"/>
    <property type="match status" value="1"/>
</dbReference>
<proteinExistence type="predicted"/>
<name>X1GG18_9ZZZZ</name>
<sequence length="107" mass="12143">MDQGQAIIREKVLKFYKSVEKLFPVKKVFLYGSYAKGLANEHSDIDVAVVIDEADHSKRIEISAKLFHSAFDIDASIEPKCIFWDEYNNYDKASILSEIINTGVEIA</sequence>
<organism evidence="2">
    <name type="scientific">marine sediment metagenome</name>
    <dbReference type="NCBI Taxonomy" id="412755"/>
    <lineage>
        <taxon>unclassified sequences</taxon>
        <taxon>metagenomes</taxon>
        <taxon>ecological metagenomes</taxon>
    </lineage>
</organism>
<dbReference type="InterPro" id="IPR052548">
    <property type="entry name" value="Type_VII_TA_antitoxin"/>
</dbReference>
<dbReference type="PANTHER" id="PTHR33933:SF1">
    <property type="entry name" value="PROTEIN ADENYLYLTRANSFERASE MNTA-RELATED"/>
    <property type="match status" value="1"/>
</dbReference>